<dbReference type="EMBL" id="JACXVP010000006">
    <property type="protein sequence ID" value="KAG5599198.1"/>
    <property type="molecule type" value="Genomic_DNA"/>
</dbReference>
<evidence type="ECO:0000313" key="2">
    <source>
        <dbReference type="Proteomes" id="UP000824120"/>
    </source>
</evidence>
<accession>A0A9J5YJQ7</accession>
<gene>
    <name evidence="1" type="ORF">H5410_030568</name>
</gene>
<name>A0A9J5YJQ7_SOLCO</name>
<proteinExistence type="predicted"/>
<reference evidence="1 2" key="1">
    <citation type="submission" date="2020-09" db="EMBL/GenBank/DDBJ databases">
        <title>De no assembly of potato wild relative species, Solanum commersonii.</title>
        <authorList>
            <person name="Cho K."/>
        </authorList>
    </citation>
    <scope>NUCLEOTIDE SEQUENCE [LARGE SCALE GENOMIC DNA]</scope>
    <source>
        <strain evidence="1">LZ3.2</strain>
        <tissue evidence="1">Leaf</tissue>
    </source>
</reference>
<dbReference type="OrthoDB" id="10404567at2759"/>
<organism evidence="1 2">
    <name type="scientific">Solanum commersonii</name>
    <name type="common">Commerson's wild potato</name>
    <name type="synonym">Commerson's nightshade</name>
    <dbReference type="NCBI Taxonomy" id="4109"/>
    <lineage>
        <taxon>Eukaryota</taxon>
        <taxon>Viridiplantae</taxon>
        <taxon>Streptophyta</taxon>
        <taxon>Embryophyta</taxon>
        <taxon>Tracheophyta</taxon>
        <taxon>Spermatophyta</taxon>
        <taxon>Magnoliopsida</taxon>
        <taxon>eudicotyledons</taxon>
        <taxon>Gunneridae</taxon>
        <taxon>Pentapetalae</taxon>
        <taxon>asterids</taxon>
        <taxon>lamiids</taxon>
        <taxon>Solanales</taxon>
        <taxon>Solanaceae</taxon>
        <taxon>Solanoideae</taxon>
        <taxon>Solaneae</taxon>
        <taxon>Solanum</taxon>
    </lineage>
</organism>
<dbReference type="AlphaFoldDB" id="A0A9J5YJQ7"/>
<keyword evidence="2" id="KW-1185">Reference proteome</keyword>
<dbReference type="Proteomes" id="UP000824120">
    <property type="component" value="Chromosome 6"/>
</dbReference>
<comment type="caution">
    <text evidence="1">The sequence shown here is derived from an EMBL/GenBank/DDBJ whole genome shotgun (WGS) entry which is preliminary data.</text>
</comment>
<sequence length="72" mass="7671">MARTRTSVSGDQEPIHVGDELELEVGQVPIATQGHDRTVPPDADVIHKDVQDHIEGDGPTQAPPSIIATLVL</sequence>
<protein>
    <submittedName>
        <fullName evidence="1">Uncharacterized protein</fullName>
    </submittedName>
</protein>
<evidence type="ECO:0000313" key="1">
    <source>
        <dbReference type="EMBL" id="KAG5599198.1"/>
    </source>
</evidence>